<proteinExistence type="predicted"/>
<evidence type="ECO:0000259" key="1">
    <source>
        <dbReference type="Pfam" id="PF21986"/>
    </source>
</evidence>
<accession>A0ABW2DD35</accession>
<sequence>MVHMFLNGGGMKGGNLHHLIGGAPFIGPATTLPIYRLHSVPLDGVADDHPALQAAPPGTDGAAVTGELYDIDLLVLRTSLLPAEPPDLELGVVGLADGAEALGMRLRDDCAGLPGLTDITAHGSWRAYKAAKAEPR</sequence>
<reference evidence="3" key="1">
    <citation type="journal article" date="2019" name="Int. J. Syst. Evol. Microbiol.">
        <title>The Global Catalogue of Microorganisms (GCM) 10K type strain sequencing project: providing services to taxonomists for standard genome sequencing and annotation.</title>
        <authorList>
            <consortium name="The Broad Institute Genomics Platform"/>
            <consortium name="The Broad Institute Genome Sequencing Center for Infectious Disease"/>
            <person name="Wu L."/>
            <person name="Ma J."/>
        </authorList>
    </citation>
    <scope>NUCLEOTIDE SEQUENCE [LARGE SCALE GENOMIC DNA]</scope>
    <source>
        <strain evidence="3">KACC 12634</strain>
    </source>
</reference>
<evidence type="ECO:0000313" key="3">
    <source>
        <dbReference type="Proteomes" id="UP001596470"/>
    </source>
</evidence>
<dbReference type="RefSeq" id="WP_382351497.1">
    <property type="nucleotide sequence ID" value="NZ_JBHMBP010000003.1"/>
</dbReference>
<evidence type="ECO:0000313" key="2">
    <source>
        <dbReference type="EMBL" id="MFC6958693.1"/>
    </source>
</evidence>
<dbReference type="InterPro" id="IPR013024">
    <property type="entry name" value="GGCT-like"/>
</dbReference>
<protein>
    <submittedName>
        <fullName evidence="2">Gamma-glutamylcyclotransferase</fullName>
    </submittedName>
</protein>
<dbReference type="InterPro" id="IPR053844">
    <property type="entry name" value="AH_C"/>
</dbReference>
<name>A0ABW2DD35_9ACTN</name>
<dbReference type="EMBL" id="JBHSYS010000003">
    <property type="protein sequence ID" value="MFC6958693.1"/>
    <property type="molecule type" value="Genomic_DNA"/>
</dbReference>
<dbReference type="CDD" id="cd06661">
    <property type="entry name" value="GGCT_like"/>
    <property type="match status" value="1"/>
</dbReference>
<dbReference type="Gene3D" id="3.10.490.10">
    <property type="entry name" value="Gamma-glutamyl cyclotransferase-like"/>
    <property type="match status" value="1"/>
</dbReference>
<organism evidence="2 3">
    <name type="scientific">Glycomyces mayteni</name>
    <dbReference type="NCBI Taxonomy" id="543887"/>
    <lineage>
        <taxon>Bacteria</taxon>
        <taxon>Bacillati</taxon>
        <taxon>Actinomycetota</taxon>
        <taxon>Actinomycetes</taxon>
        <taxon>Glycomycetales</taxon>
        <taxon>Glycomycetaceae</taxon>
        <taxon>Glycomyces</taxon>
    </lineage>
</organism>
<keyword evidence="3" id="KW-1185">Reference proteome</keyword>
<dbReference type="SUPFAM" id="SSF110857">
    <property type="entry name" value="Gamma-glutamyl cyclotransferase-like"/>
    <property type="match status" value="1"/>
</dbReference>
<comment type="caution">
    <text evidence="2">The sequence shown here is derived from an EMBL/GenBank/DDBJ whole genome shotgun (WGS) entry which is preliminary data.</text>
</comment>
<gene>
    <name evidence="2" type="ORF">ACFQS3_15950</name>
</gene>
<feature type="domain" description="Allophanate hydrolase C-terminal" evidence="1">
    <location>
        <begin position="2"/>
        <end position="129"/>
    </location>
</feature>
<dbReference type="Pfam" id="PF21986">
    <property type="entry name" value="AH_C"/>
    <property type="match status" value="1"/>
</dbReference>
<dbReference type="Proteomes" id="UP001596470">
    <property type="component" value="Unassembled WGS sequence"/>
</dbReference>
<dbReference type="InterPro" id="IPR036568">
    <property type="entry name" value="GGCT-like_sf"/>
</dbReference>